<dbReference type="VEuPathDB" id="VectorBase:AARA017686"/>
<dbReference type="EnsemblMetazoa" id="AARA017686-RA">
    <property type="protein sequence ID" value="AARA017686-PA"/>
    <property type="gene ID" value="AARA017686"/>
</dbReference>
<protein>
    <submittedName>
        <fullName evidence="1">Uncharacterized protein</fullName>
    </submittedName>
</protein>
<proteinExistence type="predicted"/>
<sequence>MDKYEENLLRLNIKIRDLITQLDCSEYGSLLLLKCVVNSLQQENNVLVEDVASFRAQYALSEEGRLRCKSVLEKEIARNSEQYEAQVLLKKRYNDLIREYVTQNQKLKSYEQNALEVKQSRAKRKQAPVEIIGKLSDIGKPKAIEDKVTSLEHRCSVLEKELYKAYATIDDLEFELESIDHLENTNERLEQQIKVLKAQLDQCHCEPLTPDTANSVTSPLSQDTFYPFESVKDAQQSSTAKGPEIYHNLTLDDPFCVMEENLDNIQELTIRQSSVNRASEAMEKEGHHAPNQN</sequence>
<organism evidence="1 2">
    <name type="scientific">Anopheles arabiensis</name>
    <name type="common">Mosquito</name>
    <dbReference type="NCBI Taxonomy" id="7173"/>
    <lineage>
        <taxon>Eukaryota</taxon>
        <taxon>Metazoa</taxon>
        <taxon>Ecdysozoa</taxon>
        <taxon>Arthropoda</taxon>
        <taxon>Hexapoda</taxon>
        <taxon>Insecta</taxon>
        <taxon>Pterygota</taxon>
        <taxon>Neoptera</taxon>
        <taxon>Endopterygota</taxon>
        <taxon>Diptera</taxon>
        <taxon>Nematocera</taxon>
        <taxon>Culicoidea</taxon>
        <taxon>Culicidae</taxon>
        <taxon>Anophelinae</taxon>
        <taxon>Anopheles</taxon>
    </lineage>
</organism>
<dbReference type="AlphaFoldDB" id="A0A3F2YSI5"/>
<evidence type="ECO:0000313" key="2">
    <source>
        <dbReference type="Proteomes" id="UP000075840"/>
    </source>
</evidence>
<name>A0A3F2YSI5_ANOAR</name>
<dbReference type="VEuPathDB" id="VectorBase:AARA21_006504"/>
<keyword evidence="2" id="KW-1185">Reference proteome</keyword>
<dbReference type="Proteomes" id="UP000075840">
    <property type="component" value="Unassembled WGS sequence"/>
</dbReference>
<reference evidence="1" key="1">
    <citation type="submission" date="2022-08" db="UniProtKB">
        <authorList>
            <consortium name="EnsemblMetazoa"/>
        </authorList>
    </citation>
    <scope>IDENTIFICATION</scope>
    <source>
        <strain evidence="1">Dongola</strain>
    </source>
</reference>
<accession>A0A3F2YSI5</accession>
<dbReference type="EMBL" id="APCN01001621">
    <property type="status" value="NOT_ANNOTATED_CDS"/>
    <property type="molecule type" value="Genomic_DNA"/>
</dbReference>
<evidence type="ECO:0000313" key="1">
    <source>
        <dbReference type="EnsemblMetazoa" id="AARA017686-PA"/>
    </source>
</evidence>